<comment type="caution">
    <text evidence="1">The sequence shown here is derived from an EMBL/GenBank/DDBJ whole genome shotgun (WGS) entry which is preliminary data.</text>
</comment>
<proteinExistence type="predicted"/>
<keyword evidence="2" id="KW-1185">Reference proteome</keyword>
<accession>A0ABW3EIM7</accession>
<dbReference type="EMBL" id="JBHTJA010000009">
    <property type="protein sequence ID" value="MFD0900198.1"/>
    <property type="molecule type" value="Genomic_DNA"/>
</dbReference>
<dbReference type="RefSeq" id="WP_378297149.1">
    <property type="nucleotide sequence ID" value="NZ_JBHTJA010000009.1"/>
</dbReference>
<reference evidence="2" key="1">
    <citation type="journal article" date="2019" name="Int. J. Syst. Evol. Microbiol.">
        <title>The Global Catalogue of Microorganisms (GCM) 10K type strain sequencing project: providing services to taxonomists for standard genome sequencing and annotation.</title>
        <authorList>
            <consortium name="The Broad Institute Genomics Platform"/>
            <consortium name="The Broad Institute Genome Sequencing Center for Infectious Disease"/>
            <person name="Wu L."/>
            <person name="Ma J."/>
        </authorList>
    </citation>
    <scope>NUCLEOTIDE SEQUENCE [LARGE SCALE GENOMIC DNA]</scope>
    <source>
        <strain evidence="2">JCM 31202</strain>
    </source>
</reference>
<dbReference type="InterPro" id="IPR023983">
    <property type="entry name" value="DNA_S_mod_dnd_assoc_4"/>
</dbReference>
<evidence type="ECO:0000313" key="1">
    <source>
        <dbReference type="EMBL" id="MFD0900198.1"/>
    </source>
</evidence>
<dbReference type="NCBIfam" id="TIGR04062">
    <property type="entry name" value="dnd_assoc_4"/>
    <property type="match status" value="1"/>
</dbReference>
<protein>
    <submittedName>
        <fullName evidence="1">DNA phosphorothioation-associated protein 4</fullName>
    </submittedName>
</protein>
<dbReference type="Proteomes" id="UP001596972">
    <property type="component" value="Unassembled WGS sequence"/>
</dbReference>
<organism evidence="1 2">
    <name type="scientific">Actinomadura sediminis</name>
    <dbReference type="NCBI Taxonomy" id="1038904"/>
    <lineage>
        <taxon>Bacteria</taxon>
        <taxon>Bacillati</taxon>
        <taxon>Actinomycetota</taxon>
        <taxon>Actinomycetes</taxon>
        <taxon>Streptosporangiales</taxon>
        <taxon>Thermomonosporaceae</taxon>
        <taxon>Actinomadura</taxon>
    </lineage>
</organism>
<sequence>MVHNSDVRVRRPAEHDELIGRLLTKEGGPFPAYWHVLVFAAALGWSRGRREPFEKAGEPVRYGLFSNSPTVSALVDSMGVLAHPNDATIMGEGRLQERVTVFEEYANGGLSIIQGELNSGAHVRPMDVILNLCRRGMTHAESRVQDIFGPRVVGFGTPDFDT</sequence>
<name>A0ABW3EIM7_9ACTN</name>
<evidence type="ECO:0000313" key="2">
    <source>
        <dbReference type="Proteomes" id="UP001596972"/>
    </source>
</evidence>
<gene>
    <name evidence="1" type="ORF">ACFQ11_07325</name>
</gene>